<dbReference type="AlphaFoldDB" id="A0A7Y2JX24"/>
<keyword evidence="2" id="KW-0012">Acyltransferase</keyword>
<dbReference type="Gene3D" id="3.40.630.30">
    <property type="match status" value="1"/>
</dbReference>
<accession>A0A7Y2JX24</accession>
<dbReference type="CDD" id="cd04301">
    <property type="entry name" value="NAT_SF"/>
    <property type="match status" value="1"/>
</dbReference>
<dbReference type="Proteomes" id="UP000533905">
    <property type="component" value="Unassembled WGS sequence"/>
</dbReference>
<evidence type="ECO:0000259" key="3">
    <source>
        <dbReference type="PROSITE" id="PS51186"/>
    </source>
</evidence>
<dbReference type="EMBL" id="JABAIV010000002">
    <property type="protein sequence ID" value="NNG22490.1"/>
    <property type="molecule type" value="Genomic_DNA"/>
</dbReference>
<evidence type="ECO:0000313" key="4">
    <source>
        <dbReference type="EMBL" id="NNG22490.1"/>
    </source>
</evidence>
<sequence length="136" mass="14884">MNPLTPERVQDFWHGVARGVAARERLLFVAETGGAVVGTVQLVLAQPDNQPHRAEISKLLVHRAARRSGAGEALMRAAEEAGRDAGKTLLVLDTASPDAERLYLRLGWQLCGRIPDYALWPDGGLVDTLVFYKQLV</sequence>
<evidence type="ECO:0000313" key="5">
    <source>
        <dbReference type="Proteomes" id="UP000533905"/>
    </source>
</evidence>
<name>A0A7Y2JX24_9BURK</name>
<evidence type="ECO:0000256" key="2">
    <source>
        <dbReference type="ARBA" id="ARBA00023315"/>
    </source>
</evidence>
<feature type="domain" description="N-acetyltransferase" evidence="3">
    <location>
        <begin position="1"/>
        <end position="136"/>
    </location>
</feature>
<gene>
    <name evidence="4" type="ORF">HGB41_05675</name>
</gene>
<dbReference type="SUPFAM" id="SSF55729">
    <property type="entry name" value="Acyl-CoA N-acyltransferases (Nat)"/>
    <property type="match status" value="1"/>
</dbReference>
<reference evidence="4 5" key="1">
    <citation type="submission" date="2020-04" db="EMBL/GenBank/DDBJ databases">
        <title>Massilia sp. nov., a cold adapted bacteria isolated from Arctic soil.</title>
        <authorList>
            <person name="Son J."/>
            <person name="Ka J.-O."/>
        </authorList>
    </citation>
    <scope>NUCLEOTIDE SEQUENCE [LARGE SCALE GENOMIC DNA]</scope>
    <source>
        <strain evidence="4 5">ML15P13</strain>
    </source>
</reference>
<comment type="caution">
    <text evidence="4">The sequence shown here is derived from an EMBL/GenBank/DDBJ whole genome shotgun (WGS) entry which is preliminary data.</text>
</comment>
<proteinExistence type="predicted"/>
<dbReference type="PROSITE" id="PS51186">
    <property type="entry name" value="GNAT"/>
    <property type="match status" value="1"/>
</dbReference>
<dbReference type="GO" id="GO:0016747">
    <property type="term" value="F:acyltransferase activity, transferring groups other than amino-acyl groups"/>
    <property type="evidence" value="ECO:0007669"/>
    <property type="project" value="InterPro"/>
</dbReference>
<dbReference type="InterPro" id="IPR016181">
    <property type="entry name" value="Acyl_CoA_acyltransferase"/>
</dbReference>
<evidence type="ECO:0000256" key="1">
    <source>
        <dbReference type="ARBA" id="ARBA00022679"/>
    </source>
</evidence>
<dbReference type="PANTHER" id="PTHR43877">
    <property type="entry name" value="AMINOALKYLPHOSPHONATE N-ACETYLTRANSFERASE-RELATED-RELATED"/>
    <property type="match status" value="1"/>
</dbReference>
<dbReference type="Pfam" id="PF00583">
    <property type="entry name" value="Acetyltransf_1"/>
    <property type="match status" value="1"/>
</dbReference>
<dbReference type="InterPro" id="IPR000182">
    <property type="entry name" value="GNAT_dom"/>
</dbReference>
<keyword evidence="5" id="KW-1185">Reference proteome</keyword>
<organism evidence="4 5">
    <name type="scientific">Telluria aromaticivorans</name>
    <dbReference type="NCBI Taxonomy" id="2725995"/>
    <lineage>
        <taxon>Bacteria</taxon>
        <taxon>Pseudomonadati</taxon>
        <taxon>Pseudomonadota</taxon>
        <taxon>Betaproteobacteria</taxon>
        <taxon>Burkholderiales</taxon>
        <taxon>Oxalobacteraceae</taxon>
        <taxon>Telluria group</taxon>
        <taxon>Telluria</taxon>
    </lineage>
</organism>
<protein>
    <submittedName>
        <fullName evidence="4">GNAT family N-acetyltransferase</fullName>
    </submittedName>
</protein>
<keyword evidence="1 4" id="KW-0808">Transferase</keyword>
<dbReference type="InterPro" id="IPR050832">
    <property type="entry name" value="Bact_Acetyltransf"/>
</dbReference>